<dbReference type="Proteomes" id="UP000019804">
    <property type="component" value="Unassembled WGS sequence"/>
</dbReference>
<dbReference type="RefSeq" id="XP_040642277.1">
    <property type="nucleotide sequence ID" value="XM_040780953.1"/>
</dbReference>
<proteinExistence type="predicted"/>
<dbReference type="HOGENOM" id="CLU_2830767_0_0_1"/>
<evidence type="ECO:0000313" key="2">
    <source>
        <dbReference type="Proteomes" id="UP000019804"/>
    </source>
</evidence>
<name>A0A017SPR7_ASPRC</name>
<gene>
    <name evidence="1" type="ORF">EURHEDRAFT_408943</name>
</gene>
<dbReference type="EMBL" id="KK088413">
    <property type="protein sequence ID" value="EYE98589.1"/>
    <property type="molecule type" value="Genomic_DNA"/>
</dbReference>
<dbReference type="AlphaFoldDB" id="A0A017SPR7"/>
<organism evidence="1 2">
    <name type="scientific">Aspergillus ruber (strain CBS 135680)</name>
    <dbReference type="NCBI Taxonomy" id="1388766"/>
    <lineage>
        <taxon>Eukaryota</taxon>
        <taxon>Fungi</taxon>
        <taxon>Dikarya</taxon>
        <taxon>Ascomycota</taxon>
        <taxon>Pezizomycotina</taxon>
        <taxon>Eurotiomycetes</taxon>
        <taxon>Eurotiomycetidae</taxon>
        <taxon>Eurotiales</taxon>
        <taxon>Aspergillaceae</taxon>
        <taxon>Aspergillus</taxon>
        <taxon>Aspergillus subgen. Aspergillus</taxon>
    </lineage>
</organism>
<dbReference type="GeneID" id="63696077"/>
<evidence type="ECO:0000313" key="1">
    <source>
        <dbReference type="EMBL" id="EYE98589.1"/>
    </source>
</evidence>
<keyword evidence="2" id="KW-1185">Reference proteome</keyword>
<sequence>MTLVPSGNITEFFMVMMTSRNAVQEAKQTCPYVCGELCLTRASFVSLGLIASRCGSSSDKLTVETE</sequence>
<protein>
    <submittedName>
        <fullName evidence="1">Uncharacterized protein</fullName>
    </submittedName>
</protein>
<accession>A0A017SPR7</accession>
<reference evidence="2" key="1">
    <citation type="journal article" date="2014" name="Nat. Commun.">
        <title>Genomic adaptations of the halophilic Dead Sea filamentous fungus Eurotium rubrum.</title>
        <authorList>
            <person name="Kis-Papo T."/>
            <person name="Weig A.R."/>
            <person name="Riley R."/>
            <person name="Persoh D."/>
            <person name="Salamov A."/>
            <person name="Sun H."/>
            <person name="Lipzen A."/>
            <person name="Wasser S.P."/>
            <person name="Rambold G."/>
            <person name="Grigoriev I.V."/>
            <person name="Nevo E."/>
        </authorList>
    </citation>
    <scope>NUCLEOTIDE SEQUENCE [LARGE SCALE GENOMIC DNA]</scope>
    <source>
        <strain evidence="2">CBS 135680</strain>
    </source>
</reference>